<evidence type="ECO:0000313" key="3">
    <source>
        <dbReference type="EMBL" id="CAG8496634.1"/>
    </source>
</evidence>
<dbReference type="EMBL" id="CAJVPJ010000215">
    <property type="protein sequence ID" value="CAG8496634.1"/>
    <property type="molecule type" value="Genomic_DNA"/>
</dbReference>
<dbReference type="Gene3D" id="1.25.40.10">
    <property type="entry name" value="Tetratricopeptide repeat domain"/>
    <property type="match status" value="3"/>
</dbReference>
<dbReference type="Pfam" id="PF13812">
    <property type="entry name" value="PPR_3"/>
    <property type="match status" value="1"/>
</dbReference>
<organism evidence="3 4">
    <name type="scientific">Paraglomus occultum</name>
    <dbReference type="NCBI Taxonomy" id="144539"/>
    <lineage>
        <taxon>Eukaryota</taxon>
        <taxon>Fungi</taxon>
        <taxon>Fungi incertae sedis</taxon>
        <taxon>Mucoromycota</taxon>
        <taxon>Glomeromycotina</taxon>
        <taxon>Glomeromycetes</taxon>
        <taxon>Paraglomerales</taxon>
        <taxon>Paraglomeraceae</taxon>
        <taxon>Paraglomus</taxon>
    </lineage>
</organism>
<evidence type="ECO:0000256" key="1">
    <source>
        <dbReference type="ARBA" id="ARBA00022737"/>
    </source>
</evidence>
<comment type="caution">
    <text evidence="3">The sequence shown here is derived from an EMBL/GenBank/DDBJ whole genome shotgun (WGS) entry which is preliminary data.</text>
</comment>
<sequence>MGRRSKKKDIESFELYMLSKVRLPKNLKSAKYSSIYKRERCLQSTYVYADGNHYASNTTHVIPVPVKAVQTKDQCLPNQRLFLKALKQIVSTNSENNVSREKKNTDAAKAFNALRELKFSRDKTNNVEALEFYATVSAECRNQPFYVRLISCMMKDCSNYDRLDLSEAVFAKYVREAMTEEYNSHHHIVVWNTLIKIYVKRGMVKKATKVYEMMPSYKQMPDVVTHKILLNAMSKTKNLDFAFAILEKMLFIKRTLNAASLNTLLQACLATNNEKRADFVFDAIRRLKLGPNGQTFAILLRHCTELVKLDEIWSLIVDAGYQTDHTTQLEFMKVCRRLNFNVSCMNHREGFSKCFDYFLRMREMSSSDDVAVGVYNELIEACGHYGNVQGGMRLIQEMWDNGLEPRPRVYKCILDAVGRSYEITAEQGKANLIERKLFFAILPSIILRSRNEIMPIWLMNTILMAVGRLGDANVMMNLYNMIVCRDLGYRTESASIEGLIAGRLEAVPVDISLANSFINAMSSEQLRSFVLSTFYQLPTSLVPNKNTIKYLFSSIRSANDVQSLFTPYCIAIASRPMDISLNELQETLYDIVQKISSGRTNDNWSDGYVSKGLLKSKAEFSRDTVLKIVTKCISREIIQIQQSTGIDECLHLLDGYNKVGVN</sequence>
<feature type="repeat" description="PPR" evidence="2">
    <location>
        <begin position="371"/>
        <end position="405"/>
    </location>
</feature>
<gene>
    <name evidence="3" type="ORF">POCULU_LOCUS2355</name>
</gene>
<dbReference type="NCBIfam" id="TIGR00756">
    <property type="entry name" value="PPR"/>
    <property type="match status" value="2"/>
</dbReference>
<evidence type="ECO:0000313" key="4">
    <source>
        <dbReference type="Proteomes" id="UP000789572"/>
    </source>
</evidence>
<dbReference type="PANTHER" id="PTHR47936">
    <property type="entry name" value="PPR_LONG DOMAIN-CONTAINING PROTEIN"/>
    <property type="match status" value="1"/>
</dbReference>
<protein>
    <submittedName>
        <fullName evidence="3">9523_t:CDS:1</fullName>
    </submittedName>
</protein>
<dbReference type="InterPro" id="IPR002885">
    <property type="entry name" value="PPR_rpt"/>
</dbReference>
<dbReference type="Pfam" id="PF13041">
    <property type="entry name" value="PPR_2"/>
    <property type="match status" value="1"/>
</dbReference>
<keyword evidence="1" id="KW-0677">Repeat</keyword>
<proteinExistence type="predicted"/>
<dbReference type="AlphaFoldDB" id="A0A9N8ZI78"/>
<dbReference type="OrthoDB" id="185373at2759"/>
<dbReference type="PROSITE" id="PS51375">
    <property type="entry name" value="PPR"/>
    <property type="match status" value="2"/>
</dbReference>
<name>A0A9N8ZI78_9GLOM</name>
<dbReference type="Pfam" id="PF01535">
    <property type="entry name" value="PPR"/>
    <property type="match status" value="1"/>
</dbReference>
<keyword evidence="4" id="KW-1185">Reference proteome</keyword>
<feature type="repeat" description="PPR" evidence="2">
    <location>
        <begin position="187"/>
        <end position="221"/>
    </location>
</feature>
<reference evidence="3" key="1">
    <citation type="submission" date="2021-06" db="EMBL/GenBank/DDBJ databases">
        <authorList>
            <person name="Kallberg Y."/>
            <person name="Tangrot J."/>
            <person name="Rosling A."/>
        </authorList>
    </citation>
    <scope>NUCLEOTIDE SEQUENCE</scope>
    <source>
        <strain evidence="3">IA702</strain>
    </source>
</reference>
<dbReference type="Proteomes" id="UP000789572">
    <property type="component" value="Unassembled WGS sequence"/>
</dbReference>
<evidence type="ECO:0000256" key="2">
    <source>
        <dbReference type="PROSITE-ProRule" id="PRU00708"/>
    </source>
</evidence>
<accession>A0A9N8ZI78</accession>
<dbReference type="PANTHER" id="PTHR47936:SF1">
    <property type="entry name" value="PENTATRICOPEPTIDE REPEAT-CONTAINING PROTEIN GUN1, CHLOROPLASTIC"/>
    <property type="match status" value="1"/>
</dbReference>
<dbReference type="InterPro" id="IPR011990">
    <property type="entry name" value="TPR-like_helical_dom_sf"/>
</dbReference>